<feature type="transmembrane region" description="Helical" evidence="11">
    <location>
        <begin position="221"/>
        <end position="245"/>
    </location>
</feature>
<dbReference type="InterPro" id="IPR014743">
    <property type="entry name" value="Cl-channel_core"/>
</dbReference>
<evidence type="ECO:0000313" key="13">
    <source>
        <dbReference type="EMBL" id="TWH96827.1"/>
    </source>
</evidence>
<keyword evidence="8" id="KW-0868">Chloride</keyword>
<dbReference type="Gene3D" id="1.10.3080.10">
    <property type="entry name" value="Clc chloride channel"/>
    <property type="match status" value="1"/>
</dbReference>
<evidence type="ECO:0000313" key="14">
    <source>
        <dbReference type="Proteomes" id="UP000316624"/>
    </source>
</evidence>
<feature type="transmembrane region" description="Helical" evidence="11">
    <location>
        <begin position="318"/>
        <end position="340"/>
    </location>
</feature>
<dbReference type="Pfam" id="PF00571">
    <property type="entry name" value="CBS"/>
    <property type="match status" value="2"/>
</dbReference>
<evidence type="ECO:0000256" key="10">
    <source>
        <dbReference type="PROSITE-ProRule" id="PRU00703"/>
    </source>
</evidence>
<keyword evidence="7" id="KW-0869">Chloride channel</keyword>
<dbReference type="GO" id="GO:0034707">
    <property type="term" value="C:chloride channel complex"/>
    <property type="evidence" value="ECO:0007669"/>
    <property type="project" value="UniProtKB-KW"/>
</dbReference>
<evidence type="ECO:0000256" key="6">
    <source>
        <dbReference type="ARBA" id="ARBA00023136"/>
    </source>
</evidence>
<feature type="domain" description="CBS" evidence="12">
    <location>
        <begin position="432"/>
        <end position="491"/>
    </location>
</feature>
<organism evidence="13 14">
    <name type="scientific">Sphingobium wenxiniae (strain DSM 21828 / CGMCC 1.7748 / JZ-1)</name>
    <dbReference type="NCBI Taxonomy" id="595605"/>
    <lineage>
        <taxon>Bacteria</taxon>
        <taxon>Pseudomonadati</taxon>
        <taxon>Pseudomonadota</taxon>
        <taxon>Alphaproteobacteria</taxon>
        <taxon>Sphingomonadales</taxon>
        <taxon>Sphingomonadaceae</taxon>
        <taxon>Sphingobium</taxon>
    </lineage>
</organism>
<keyword evidence="2" id="KW-0813">Transport</keyword>
<dbReference type="PANTHER" id="PTHR43427">
    <property type="entry name" value="CHLORIDE CHANNEL PROTEIN CLC-E"/>
    <property type="match status" value="1"/>
</dbReference>
<keyword evidence="3 11" id="KW-0812">Transmembrane</keyword>
<evidence type="ECO:0000259" key="12">
    <source>
        <dbReference type="PROSITE" id="PS51371"/>
    </source>
</evidence>
<feature type="transmembrane region" description="Helical" evidence="11">
    <location>
        <begin position="287"/>
        <end position="312"/>
    </location>
</feature>
<comment type="subcellular location">
    <subcellularLocation>
        <location evidence="1">Membrane</location>
        <topology evidence="1">Multi-pass membrane protein</topology>
    </subcellularLocation>
</comment>
<sequence length="586" mass="61079">MALLAMMALVVGTGGAMGAWILVKLIAIATNLFWFGRLSADAVAITDASVGFMVVFIPIIGSLIVGLMARFGSDKIRGHGIPEAIETILFGESRLSVKVALLKPLSSAISIGSGGPFGAEGPIIMTGGAIGSLFAQCFHLSAAERKTLLVAGAAAGMTAIFGTPLAAILLAVEVLLFEWKPRSFVPVVVAVLISFAWRPFIIGSGPMFATALAVPASAWNLPAATGIGIVVGLEAAFLSTALYRIEDLFHRLPVHWMWWPAIGAVAVGIGGLIDAHVLGAGYASIEALLAAALPLRVVAALLVVKGIVWLIALGSGTSGGVLAPLLILGGAAGFLVGQFLPGDPGFWAMIGMAGIMSGAMRAPMTGAIFAVELTGHFEAVPCTVAAAGGAYAISVLLMRRSILTEKIARRGRHILQEYTVDPLDLLQAGQLMTRDPATLPGSMTIAEAVCFFAADAVHRSYPVVDAEGRLLGLASRTDALRWQMEADAGPIALADAISDAAQPAAYPETPSGVVADLIIESGVGRIPIVDPDSRRVLGILSRQDLLKARSAHRQAETGRKRFIGRREDTPFAYRTNGHMAAPEDYS</sequence>
<dbReference type="Pfam" id="PF00654">
    <property type="entry name" value="Voltage_CLC"/>
    <property type="match status" value="1"/>
</dbReference>
<feature type="transmembrane region" description="Helical" evidence="11">
    <location>
        <begin position="148"/>
        <end position="172"/>
    </location>
</feature>
<dbReference type="EMBL" id="VLKK01000002">
    <property type="protein sequence ID" value="TWH96827.1"/>
    <property type="molecule type" value="Genomic_DNA"/>
</dbReference>
<dbReference type="SMART" id="SM00116">
    <property type="entry name" value="CBS"/>
    <property type="match status" value="2"/>
</dbReference>
<accession>A0A562KNB0</accession>
<proteinExistence type="predicted"/>
<reference evidence="13 14" key="1">
    <citation type="journal article" date="2015" name="Stand. Genomic Sci.">
        <title>Genomic Encyclopedia of Bacterial and Archaeal Type Strains, Phase III: the genomes of soil and plant-associated and newly described type strains.</title>
        <authorList>
            <person name="Whitman W.B."/>
            <person name="Woyke T."/>
            <person name="Klenk H.P."/>
            <person name="Zhou Y."/>
            <person name="Lilburn T.G."/>
            <person name="Beck B.J."/>
            <person name="De Vos P."/>
            <person name="Vandamme P."/>
            <person name="Eisen J.A."/>
            <person name="Garrity G."/>
            <person name="Hugenholtz P."/>
            <person name="Kyrpides N.C."/>
        </authorList>
    </citation>
    <scope>NUCLEOTIDE SEQUENCE [LARGE SCALE GENOMIC DNA]</scope>
    <source>
        <strain evidence="13 14">CGMCC 1.7748</strain>
    </source>
</reference>
<dbReference type="CDD" id="cd02205">
    <property type="entry name" value="CBS_pair_SF"/>
    <property type="match status" value="1"/>
</dbReference>
<dbReference type="SUPFAM" id="SSF54631">
    <property type="entry name" value="CBS-domain pair"/>
    <property type="match status" value="1"/>
</dbReference>
<evidence type="ECO:0000256" key="7">
    <source>
        <dbReference type="ARBA" id="ARBA00023173"/>
    </source>
</evidence>
<dbReference type="GO" id="GO:0005254">
    <property type="term" value="F:chloride channel activity"/>
    <property type="evidence" value="ECO:0007669"/>
    <property type="project" value="UniProtKB-KW"/>
</dbReference>
<evidence type="ECO:0000256" key="1">
    <source>
        <dbReference type="ARBA" id="ARBA00004141"/>
    </source>
</evidence>
<feature type="transmembrane region" description="Helical" evidence="11">
    <location>
        <begin position="377"/>
        <end position="397"/>
    </location>
</feature>
<name>A0A562KNB0_SPHWJ</name>
<dbReference type="Gene3D" id="3.10.580.10">
    <property type="entry name" value="CBS-domain"/>
    <property type="match status" value="1"/>
</dbReference>
<dbReference type="InterPro" id="IPR050368">
    <property type="entry name" value="ClC-type_chloride_channel"/>
</dbReference>
<comment type="caution">
    <text evidence="13">The sequence shown here is derived from an EMBL/GenBank/DDBJ whole genome shotgun (WGS) entry which is preliminary data.</text>
</comment>
<evidence type="ECO:0000256" key="2">
    <source>
        <dbReference type="ARBA" id="ARBA00022448"/>
    </source>
</evidence>
<dbReference type="SUPFAM" id="SSF81340">
    <property type="entry name" value="Clc chloride channel"/>
    <property type="match status" value="1"/>
</dbReference>
<keyword evidence="14" id="KW-1185">Reference proteome</keyword>
<evidence type="ECO:0000256" key="5">
    <source>
        <dbReference type="ARBA" id="ARBA00023065"/>
    </source>
</evidence>
<gene>
    <name evidence="13" type="ORF">IQ35_00759</name>
</gene>
<dbReference type="InterPro" id="IPR000644">
    <property type="entry name" value="CBS_dom"/>
</dbReference>
<evidence type="ECO:0000256" key="3">
    <source>
        <dbReference type="ARBA" id="ARBA00022692"/>
    </source>
</evidence>
<dbReference type="InterPro" id="IPR046342">
    <property type="entry name" value="CBS_dom_sf"/>
</dbReference>
<dbReference type="CDD" id="cd00400">
    <property type="entry name" value="Voltage_gated_ClC"/>
    <property type="match status" value="1"/>
</dbReference>
<feature type="transmembrane region" description="Helical" evidence="11">
    <location>
        <begin position="42"/>
        <end position="69"/>
    </location>
</feature>
<evidence type="ECO:0000256" key="11">
    <source>
        <dbReference type="SAM" id="Phobius"/>
    </source>
</evidence>
<feature type="transmembrane region" description="Helical" evidence="11">
    <location>
        <begin position="257"/>
        <end position="275"/>
    </location>
</feature>
<protein>
    <submittedName>
        <fullName evidence="13">H+/Cl-antiporter ClcA</fullName>
    </submittedName>
</protein>
<keyword evidence="10" id="KW-0129">CBS domain</keyword>
<feature type="transmembrane region" description="Helical" evidence="11">
    <location>
        <begin position="184"/>
        <end position="209"/>
    </location>
</feature>
<dbReference type="PROSITE" id="PS51371">
    <property type="entry name" value="CBS"/>
    <property type="match status" value="2"/>
</dbReference>
<dbReference type="AlphaFoldDB" id="A0A562KNB0"/>
<evidence type="ECO:0000256" key="9">
    <source>
        <dbReference type="ARBA" id="ARBA00023303"/>
    </source>
</evidence>
<keyword evidence="9" id="KW-0407">Ion channel</keyword>
<evidence type="ECO:0000256" key="8">
    <source>
        <dbReference type="ARBA" id="ARBA00023214"/>
    </source>
</evidence>
<dbReference type="PANTHER" id="PTHR43427:SF6">
    <property type="entry name" value="CHLORIDE CHANNEL PROTEIN CLC-E"/>
    <property type="match status" value="1"/>
</dbReference>
<keyword evidence="4 11" id="KW-1133">Transmembrane helix</keyword>
<keyword evidence="6 11" id="KW-0472">Membrane</keyword>
<feature type="domain" description="CBS" evidence="12">
    <location>
        <begin position="497"/>
        <end position="556"/>
    </location>
</feature>
<dbReference type="InterPro" id="IPR001807">
    <property type="entry name" value="ClC"/>
</dbReference>
<evidence type="ECO:0000256" key="4">
    <source>
        <dbReference type="ARBA" id="ARBA00022989"/>
    </source>
</evidence>
<keyword evidence="5" id="KW-0406">Ion transport</keyword>
<dbReference type="PRINTS" id="PR00762">
    <property type="entry name" value="CLCHANNEL"/>
</dbReference>
<dbReference type="Proteomes" id="UP000316624">
    <property type="component" value="Unassembled WGS sequence"/>
</dbReference>
<feature type="transmembrane region" description="Helical" evidence="11">
    <location>
        <begin position="347"/>
        <end position="371"/>
    </location>
</feature>